<dbReference type="InterPro" id="IPR017972">
    <property type="entry name" value="Cyt_P450_CS"/>
</dbReference>
<evidence type="ECO:0000256" key="1">
    <source>
        <dbReference type="ARBA" id="ARBA00010617"/>
    </source>
</evidence>
<reference evidence="8 11" key="2">
    <citation type="journal article" date="2019" name="Emerg. Microbes Infect.">
        <title>Comprehensive subspecies identification of 175 nontuberculous mycobacteria species based on 7547 genomic profiles.</title>
        <authorList>
            <person name="Matsumoto Y."/>
            <person name="Kinjo T."/>
            <person name="Motooka D."/>
            <person name="Nabeya D."/>
            <person name="Jung N."/>
            <person name="Uechi K."/>
            <person name="Horii T."/>
            <person name="Iida T."/>
            <person name="Fujita J."/>
            <person name="Nakamura S."/>
        </authorList>
    </citation>
    <scope>NUCLEOTIDE SEQUENCE [LARGE SCALE GENOMIC DNA]</scope>
    <source>
        <strain evidence="8 11">JCM 18113</strain>
    </source>
</reference>
<evidence type="ECO:0000313" key="8">
    <source>
        <dbReference type="EMBL" id="BBY40189.1"/>
    </source>
</evidence>
<keyword evidence="2 7" id="KW-0349">Heme</keyword>
<dbReference type="PANTHER" id="PTHR46696:SF6">
    <property type="entry name" value="P450, PUTATIVE (EUROFUNG)-RELATED"/>
    <property type="match status" value="1"/>
</dbReference>
<organism evidence="9 10">
    <name type="scientific">Mycobacterium mantenii</name>
    <dbReference type="NCBI Taxonomy" id="560555"/>
    <lineage>
        <taxon>Bacteria</taxon>
        <taxon>Bacillati</taxon>
        <taxon>Actinomycetota</taxon>
        <taxon>Actinomycetes</taxon>
        <taxon>Mycobacteriales</taxon>
        <taxon>Mycobacteriaceae</taxon>
        <taxon>Mycobacterium</taxon>
        <taxon>Mycobacterium avium complex (MAC)</taxon>
    </lineage>
</organism>
<dbReference type="InterPro" id="IPR002397">
    <property type="entry name" value="Cyt_P450_B"/>
</dbReference>
<evidence type="ECO:0000256" key="7">
    <source>
        <dbReference type="RuleBase" id="RU000461"/>
    </source>
</evidence>
<evidence type="ECO:0000256" key="5">
    <source>
        <dbReference type="ARBA" id="ARBA00023004"/>
    </source>
</evidence>
<keyword evidence="11" id="KW-1185">Reference proteome</keyword>
<dbReference type="GO" id="GO:0016705">
    <property type="term" value="F:oxidoreductase activity, acting on paired donors, with incorporation or reduction of molecular oxygen"/>
    <property type="evidence" value="ECO:0007669"/>
    <property type="project" value="InterPro"/>
</dbReference>
<evidence type="ECO:0000256" key="3">
    <source>
        <dbReference type="ARBA" id="ARBA00022723"/>
    </source>
</evidence>
<sequence>MTELGISGTLNINDLPFTEDSTRAWRELREAGEAVSSGEEIVLTSAEAVEFAAKRPEIFSSAKAFDRLGSPVPLVPIAIDPPEHTRFRRMLDPFFSPKKMAEREPELRRQAGELIDAIVASGECDVVTDLATPFPSQVFLTLFGLPMADRDRLVRWKDAILQFTDPSSAEATPEVLAHALELFTYLTGHIAERRANSTGNDMLTQLIQDTDEGGMSDDEILGLCFMFVLAGLDTVTSAVGFSLARLAADTEMRRRVANDFALIPAFVEEILRVDGPVPFAPRVTTEEVEVAGKFVPKGTTVMLSYGSADRDPRRYEDADEVHLDSKVVHFAFGRGPHRCLGSHLARLELRLILEEWHSRIPEYTLAQDKPPQMPWPTGTMSLQSVPLNIKPSWPSPPRLIRPSG</sequence>
<dbReference type="PRINTS" id="PR00385">
    <property type="entry name" value="P450"/>
</dbReference>
<evidence type="ECO:0000256" key="4">
    <source>
        <dbReference type="ARBA" id="ARBA00023002"/>
    </source>
</evidence>
<dbReference type="PROSITE" id="PS00086">
    <property type="entry name" value="CYTOCHROME_P450"/>
    <property type="match status" value="1"/>
</dbReference>
<dbReference type="GO" id="GO:0020037">
    <property type="term" value="F:heme binding"/>
    <property type="evidence" value="ECO:0007669"/>
    <property type="project" value="InterPro"/>
</dbReference>
<reference evidence="8" key="3">
    <citation type="submission" date="2020-02" db="EMBL/GenBank/DDBJ databases">
        <authorList>
            <person name="Matsumoto Y."/>
            <person name="Kinjo T."/>
            <person name="Motooka D."/>
            <person name="Nabeya D."/>
            <person name="Jung N."/>
            <person name="Uechi K."/>
            <person name="Horii T."/>
            <person name="Iida T."/>
            <person name="Fujita J."/>
            <person name="Nakamura S."/>
        </authorList>
    </citation>
    <scope>NUCLEOTIDE SEQUENCE</scope>
    <source>
        <strain evidence="8">JCM 18113</strain>
    </source>
</reference>
<name>A0A1X0FYY7_MYCNT</name>
<dbReference type="PRINTS" id="PR00359">
    <property type="entry name" value="BP450"/>
</dbReference>
<reference evidence="9 10" key="1">
    <citation type="submission" date="2017-02" db="EMBL/GenBank/DDBJ databases">
        <title>The new phylogeny of genus Mycobacterium.</title>
        <authorList>
            <person name="Tortoli E."/>
            <person name="Trovato A."/>
            <person name="Cirillo D.M."/>
        </authorList>
    </citation>
    <scope>NUCLEOTIDE SEQUENCE [LARGE SCALE GENOMIC DNA]</scope>
    <source>
        <strain evidence="9 10">DSM 45255</strain>
    </source>
</reference>
<protein>
    <submittedName>
        <fullName evidence="8 9">Cytochrome</fullName>
    </submittedName>
</protein>
<dbReference type="GO" id="GO:0004497">
    <property type="term" value="F:monooxygenase activity"/>
    <property type="evidence" value="ECO:0007669"/>
    <property type="project" value="UniProtKB-KW"/>
</dbReference>
<keyword evidence="5 7" id="KW-0408">Iron</keyword>
<gene>
    <name evidence="8" type="primary">cyp143_8</name>
    <name evidence="9" type="ORF">BST30_08445</name>
    <name evidence="8" type="ORF">MMAN_43230</name>
</gene>
<evidence type="ECO:0000313" key="11">
    <source>
        <dbReference type="Proteomes" id="UP000465812"/>
    </source>
</evidence>
<dbReference type="STRING" id="560555.BST30_08445"/>
<proteinExistence type="inferred from homology"/>
<keyword evidence="6 7" id="KW-0503">Monooxygenase</keyword>
<dbReference type="Gene3D" id="1.10.630.10">
    <property type="entry name" value="Cytochrome P450"/>
    <property type="match status" value="1"/>
</dbReference>
<evidence type="ECO:0000256" key="2">
    <source>
        <dbReference type="ARBA" id="ARBA00022617"/>
    </source>
</evidence>
<dbReference type="EMBL" id="AP022590">
    <property type="protein sequence ID" value="BBY40189.1"/>
    <property type="molecule type" value="Genomic_DNA"/>
</dbReference>
<keyword evidence="4 7" id="KW-0560">Oxidoreductase</keyword>
<evidence type="ECO:0000313" key="9">
    <source>
        <dbReference type="EMBL" id="ORB07001.1"/>
    </source>
</evidence>
<dbReference type="InterPro" id="IPR036396">
    <property type="entry name" value="Cyt_P450_sf"/>
</dbReference>
<dbReference type="RefSeq" id="WP_083094428.1">
    <property type="nucleotide sequence ID" value="NZ_AP022590.1"/>
</dbReference>
<dbReference type="InterPro" id="IPR001128">
    <property type="entry name" value="Cyt_P450"/>
</dbReference>
<dbReference type="GO" id="GO:0005506">
    <property type="term" value="F:iron ion binding"/>
    <property type="evidence" value="ECO:0007669"/>
    <property type="project" value="InterPro"/>
</dbReference>
<dbReference type="CDD" id="cd11035">
    <property type="entry name" value="P450cam-like"/>
    <property type="match status" value="1"/>
</dbReference>
<keyword evidence="3 7" id="KW-0479">Metal-binding</keyword>
<dbReference type="AlphaFoldDB" id="A0A1X0FYY7"/>
<comment type="similarity">
    <text evidence="1 7">Belongs to the cytochrome P450 family.</text>
</comment>
<accession>A0A1X0FYY7</accession>
<evidence type="ECO:0000256" key="6">
    <source>
        <dbReference type="ARBA" id="ARBA00023033"/>
    </source>
</evidence>
<dbReference type="PANTHER" id="PTHR46696">
    <property type="entry name" value="P450, PUTATIVE (EUROFUNG)-RELATED"/>
    <property type="match status" value="1"/>
</dbReference>
<evidence type="ECO:0000313" key="10">
    <source>
        <dbReference type="Proteomes" id="UP000192760"/>
    </source>
</evidence>
<dbReference type="SUPFAM" id="SSF48264">
    <property type="entry name" value="Cytochrome P450"/>
    <property type="match status" value="1"/>
</dbReference>
<dbReference type="Proteomes" id="UP000192760">
    <property type="component" value="Unassembled WGS sequence"/>
</dbReference>
<dbReference type="Proteomes" id="UP000465812">
    <property type="component" value="Chromosome"/>
</dbReference>
<dbReference type="Pfam" id="PF00067">
    <property type="entry name" value="p450"/>
    <property type="match status" value="1"/>
</dbReference>
<dbReference type="EMBL" id="MVHW01000007">
    <property type="protein sequence ID" value="ORB07001.1"/>
    <property type="molecule type" value="Genomic_DNA"/>
</dbReference>